<reference evidence="1" key="1">
    <citation type="journal article" date="2020" name="Fungal Divers.">
        <title>Resolving the Mortierellaceae phylogeny through synthesis of multi-gene phylogenetics and phylogenomics.</title>
        <authorList>
            <person name="Vandepol N."/>
            <person name="Liber J."/>
            <person name="Desiro A."/>
            <person name="Na H."/>
            <person name="Kennedy M."/>
            <person name="Barry K."/>
            <person name="Grigoriev I.V."/>
            <person name="Miller A.N."/>
            <person name="O'Donnell K."/>
            <person name="Stajich J.E."/>
            <person name="Bonito G."/>
        </authorList>
    </citation>
    <scope>NUCLEOTIDE SEQUENCE</scope>
    <source>
        <strain evidence="1">NVP60</strain>
    </source>
</reference>
<protein>
    <submittedName>
        <fullName evidence="1">Uncharacterized protein</fullName>
    </submittedName>
</protein>
<proteinExistence type="predicted"/>
<sequence length="194" mass="22289">MASLFTKYFAPNLKVLHIQSNRMENFGGSLDTREVVKSDWICNNMEMFSCEIGNVPRPDITKEVLGEPVSKYVKSGILQESIELQRRVYSKLARFIKSRQLKLGYWFSLHVSKYKGANAESKRAFITTFARLTSTEFEVPFVKDGSELESVELHLQAYPKLAMPTKLRVLTLDLPSCLEGLRERQFVNLLDMEV</sequence>
<dbReference type="EMBL" id="JAAAIN010000263">
    <property type="protein sequence ID" value="KAG0317112.1"/>
    <property type="molecule type" value="Genomic_DNA"/>
</dbReference>
<accession>A0A9P6RGI9</accession>
<organism evidence="1 2">
    <name type="scientific">Linnemannia gamsii</name>
    <dbReference type="NCBI Taxonomy" id="64522"/>
    <lineage>
        <taxon>Eukaryota</taxon>
        <taxon>Fungi</taxon>
        <taxon>Fungi incertae sedis</taxon>
        <taxon>Mucoromycota</taxon>
        <taxon>Mortierellomycotina</taxon>
        <taxon>Mortierellomycetes</taxon>
        <taxon>Mortierellales</taxon>
        <taxon>Mortierellaceae</taxon>
        <taxon>Linnemannia</taxon>
    </lineage>
</organism>
<dbReference type="AlphaFoldDB" id="A0A9P6RGI9"/>
<evidence type="ECO:0000313" key="2">
    <source>
        <dbReference type="Proteomes" id="UP000823405"/>
    </source>
</evidence>
<comment type="caution">
    <text evidence="1">The sequence shown here is derived from an EMBL/GenBank/DDBJ whole genome shotgun (WGS) entry which is preliminary data.</text>
</comment>
<keyword evidence="2" id="KW-1185">Reference proteome</keyword>
<dbReference type="OrthoDB" id="2447612at2759"/>
<name>A0A9P6RGI9_9FUNG</name>
<evidence type="ECO:0000313" key="1">
    <source>
        <dbReference type="EMBL" id="KAG0317112.1"/>
    </source>
</evidence>
<gene>
    <name evidence="1" type="ORF">BGZ97_005892</name>
</gene>
<dbReference type="Proteomes" id="UP000823405">
    <property type="component" value="Unassembled WGS sequence"/>
</dbReference>